<sequence>MLKSLVIGCSQFIHHALAWIAATRRIGGRYARLETSISDASRSLSFLTSDARYPATLEIMLNG</sequence>
<comment type="caution">
    <text evidence="1">The sequence shown here is derived from an EMBL/GenBank/DDBJ whole genome shotgun (WGS) entry which is preliminary data.</text>
</comment>
<evidence type="ECO:0000313" key="1">
    <source>
        <dbReference type="EMBL" id="EMI21721.1"/>
    </source>
</evidence>
<proteinExistence type="predicted"/>
<name>M5RR73_9BACT</name>
<protein>
    <submittedName>
        <fullName evidence="1">Uncharacterized protein</fullName>
    </submittedName>
</protein>
<dbReference type="PATRIC" id="fig|1265738.3.peg.1342"/>
<dbReference type="Proteomes" id="UP000011991">
    <property type="component" value="Unassembled WGS sequence"/>
</dbReference>
<accession>M5RR73</accession>
<reference evidence="1 2" key="1">
    <citation type="journal article" date="2013" name="Mar. Genomics">
        <title>Expression of sulfatases in Rhodopirellula baltica and the diversity of sulfatases in the genus Rhodopirellula.</title>
        <authorList>
            <person name="Wegner C.E."/>
            <person name="Richter-Heitmann T."/>
            <person name="Klindworth A."/>
            <person name="Klockow C."/>
            <person name="Richter M."/>
            <person name="Achstetter T."/>
            <person name="Glockner F.O."/>
            <person name="Harder J."/>
        </authorList>
    </citation>
    <scope>NUCLEOTIDE SEQUENCE [LARGE SCALE GENOMIC DNA]</scope>
    <source>
        <strain evidence="1 2">SM1</strain>
    </source>
</reference>
<gene>
    <name evidence="1" type="ORF">RMSM_01353</name>
</gene>
<dbReference type="EMBL" id="ANOG01000201">
    <property type="protein sequence ID" value="EMI21721.1"/>
    <property type="molecule type" value="Genomic_DNA"/>
</dbReference>
<organism evidence="1 2">
    <name type="scientific">Rhodopirellula maiorica SM1</name>
    <dbReference type="NCBI Taxonomy" id="1265738"/>
    <lineage>
        <taxon>Bacteria</taxon>
        <taxon>Pseudomonadati</taxon>
        <taxon>Planctomycetota</taxon>
        <taxon>Planctomycetia</taxon>
        <taxon>Pirellulales</taxon>
        <taxon>Pirellulaceae</taxon>
        <taxon>Novipirellula</taxon>
    </lineage>
</organism>
<evidence type="ECO:0000313" key="2">
    <source>
        <dbReference type="Proteomes" id="UP000011991"/>
    </source>
</evidence>
<keyword evidence="2" id="KW-1185">Reference proteome</keyword>
<dbReference type="AlphaFoldDB" id="M5RR73"/>